<name>A0A3T1DA22_9BACL</name>
<dbReference type="KEGG" id="cohn:KCTCHS21_43510"/>
<protein>
    <submittedName>
        <fullName evidence="2">Uncharacterized protein</fullName>
    </submittedName>
</protein>
<feature type="compositionally biased region" description="Polar residues" evidence="1">
    <location>
        <begin position="34"/>
        <end position="49"/>
    </location>
</feature>
<dbReference type="RefSeq" id="WP_130613141.1">
    <property type="nucleotide sequence ID" value="NZ_AP019400.1"/>
</dbReference>
<gene>
    <name evidence="2" type="ORF">KCTCHS21_43510</name>
</gene>
<feature type="region of interest" description="Disordered" evidence="1">
    <location>
        <begin position="23"/>
        <end position="56"/>
    </location>
</feature>
<dbReference type="Gene3D" id="3.10.450.50">
    <property type="match status" value="1"/>
</dbReference>
<dbReference type="AlphaFoldDB" id="A0A3T1DA22"/>
<evidence type="ECO:0000256" key="1">
    <source>
        <dbReference type="SAM" id="MobiDB-lite"/>
    </source>
</evidence>
<accession>A0A3T1DA22</accession>
<evidence type="ECO:0000313" key="3">
    <source>
        <dbReference type="Proteomes" id="UP000289856"/>
    </source>
</evidence>
<dbReference type="PROSITE" id="PS51257">
    <property type="entry name" value="PROKAR_LIPOPROTEIN"/>
    <property type="match status" value="1"/>
</dbReference>
<dbReference type="EMBL" id="AP019400">
    <property type="protein sequence ID" value="BBI34952.1"/>
    <property type="molecule type" value="Genomic_DNA"/>
</dbReference>
<feature type="compositionally biased region" description="Basic and acidic residues" evidence="1">
    <location>
        <begin position="23"/>
        <end position="33"/>
    </location>
</feature>
<sequence length="285" mass="31868">MKKWFAIMVFTTFVTVGCSNETREVKPTSEAKQTEQAFSPTSTSAATNTVKEEEAPDPSEIVKKFYEAYIKKDYDTLPQYIEDKNLGMSAADFIKNLKESDFKNSADTKEYMISQIADYDDTHKYAKVLVKGKNANGDVSGENRIGLVLVNGEWKLDFVLLIEKSNLDKQITTENKVLTVTSVEQMKRMDGFNYVIQLKNNQTDNQVSVGWLNEATAELTTDKGNVTSKLSRATIKPNSNGSITIFFETQKAEANSLQINGLQITDSKNLPIQGKDPFSLVIPLK</sequence>
<evidence type="ECO:0000313" key="2">
    <source>
        <dbReference type="EMBL" id="BBI34952.1"/>
    </source>
</evidence>
<organism evidence="2 3">
    <name type="scientific">Cohnella abietis</name>
    <dbReference type="NCBI Taxonomy" id="2507935"/>
    <lineage>
        <taxon>Bacteria</taxon>
        <taxon>Bacillati</taxon>
        <taxon>Bacillota</taxon>
        <taxon>Bacilli</taxon>
        <taxon>Bacillales</taxon>
        <taxon>Paenibacillaceae</taxon>
        <taxon>Cohnella</taxon>
    </lineage>
</organism>
<dbReference type="OrthoDB" id="2678132at2"/>
<keyword evidence="3" id="KW-1185">Reference proteome</keyword>
<reference evidence="2 3" key="1">
    <citation type="submission" date="2019-01" db="EMBL/GenBank/DDBJ databases">
        <title>Complete genome sequence of Cohnella hallensis HS21 isolated from Korean fir (Abies koreana) rhizospheric soil.</title>
        <authorList>
            <person name="Jiang L."/>
            <person name="Kang S.W."/>
            <person name="Kim S."/>
            <person name="Jung J."/>
            <person name="Kim C.Y."/>
            <person name="Kim D.H."/>
            <person name="Kim S.W."/>
            <person name="Lee J."/>
        </authorList>
    </citation>
    <scope>NUCLEOTIDE SEQUENCE [LARGE SCALE GENOMIC DNA]</scope>
    <source>
        <strain evidence="2 3">HS21</strain>
    </source>
</reference>
<proteinExistence type="predicted"/>
<dbReference type="Proteomes" id="UP000289856">
    <property type="component" value="Chromosome"/>
</dbReference>